<gene>
    <name evidence="3" type="ORF">APLA_LOCUS3127</name>
</gene>
<dbReference type="PROSITE" id="PS50240">
    <property type="entry name" value="TRYPSIN_DOM"/>
    <property type="match status" value="1"/>
</dbReference>
<reference evidence="3 4" key="1">
    <citation type="submission" date="2020-04" db="EMBL/GenBank/DDBJ databases">
        <authorList>
            <person name="Wallbank WR R."/>
            <person name="Pardo Diaz C."/>
            <person name="Kozak K."/>
            <person name="Martin S."/>
            <person name="Jiggins C."/>
            <person name="Moest M."/>
            <person name="Warren A I."/>
            <person name="Byers J.R.P. K."/>
            <person name="Montejo-Kovacevich G."/>
            <person name="Yen C E."/>
        </authorList>
    </citation>
    <scope>NUCLEOTIDE SEQUENCE [LARGE SCALE GENOMIC DNA]</scope>
</reference>
<dbReference type="SUPFAM" id="SSF50494">
    <property type="entry name" value="Trypsin-like serine proteases"/>
    <property type="match status" value="1"/>
</dbReference>
<dbReference type="InterPro" id="IPR051333">
    <property type="entry name" value="CLIP_Serine_Protease"/>
</dbReference>
<protein>
    <recommendedName>
        <fullName evidence="2">Peptidase S1 domain-containing protein</fullName>
    </recommendedName>
</protein>
<evidence type="ECO:0000313" key="3">
    <source>
        <dbReference type="EMBL" id="CAB3227592.1"/>
    </source>
</evidence>
<dbReference type="PANTHER" id="PTHR24260:SF136">
    <property type="entry name" value="GH08193P-RELATED"/>
    <property type="match status" value="1"/>
</dbReference>
<dbReference type="OrthoDB" id="2012278at2759"/>
<dbReference type="PANTHER" id="PTHR24260">
    <property type="match status" value="1"/>
</dbReference>
<dbReference type="InterPro" id="IPR043504">
    <property type="entry name" value="Peptidase_S1_PA_chymotrypsin"/>
</dbReference>
<feature type="domain" description="Peptidase S1" evidence="2">
    <location>
        <begin position="15"/>
        <end position="369"/>
    </location>
</feature>
<evidence type="ECO:0000259" key="2">
    <source>
        <dbReference type="PROSITE" id="PS50240"/>
    </source>
</evidence>
<name>A0A8S0Z629_ARCPL</name>
<dbReference type="InterPro" id="IPR001254">
    <property type="entry name" value="Trypsin_dom"/>
</dbReference>
<feature type="compositionally biased region" description="Polar residues" evidence="1">
    <location>
        <begin position="664"/>
        <end position="674"/>
    </location>
</feature>
<comment type="caution">
    <text evidence="3">The sequence shown here is derived from an EMBL/GenBank/DDBJ whole genome shotgun (WGS) entry which is preliminary data.</text>
</comment>
<evidence type="ECO:0000256" key="1">
    <source>
        <dbReference type="SAM" id="MobiDB-lite"/>
    </source>
</evidence>
<feature type="region of interest" description="Disordered" evidence="1">
    <location>
        <begin position="603"/>
        <end position="628"/>
    </location>
</feature>
<dbReference type="Proteomes" id="UP000494256">
    <property type="component" value="Unassembled WGS sequence"/>
</dbReference>
<dbReference type="EMBL" id="CADEBD010000279">
    <property type="protein sequence ID" value="CAB3227592.1"/>
    <property type="molecule type" value="Genomic_DNA"/>
</dbReference>
<evidence type="ECO:0000313" key="4">
    <source>
        <dbReference type="Proteomes" id="UP000494256"/>
    </source>
</evidence>
<dbReference type="GO" id="GO:0004252">
    <property type="term" value="F:serine-type endopeptidase activity"/>
    <property type="evidence" value="ECO:0007669"/>
    <property type="project" value="InterPro"/>
</dbReference>
<feature type="compositionally biased region" description="Polar residues" evidence="1">
    <location>
        <begin position="789"/>
        <end position="802"/>
    </location>
</feature>
<feature type="compositionally biased region" description="Low complexity" evidence="1">
    <location>
        <begin position="558"/>
        <end position="576"/>
    </location>
</feature>
<feature type="region of interest" description="Disordered" evidence="1">
    <location>
        <begin position="759"/>
        <end position="802"/>
    </location>
</feature>
<feature type="compositionally biased region" description="Polar residues" evidence="1">
    <location>
        <begin position="768"/>
        <end position="781"/>
    </location>
</feature>
<dbReference type="GO" id="GO:0006508">
    <property type="term" value="P:proteolysis"/>
    <property type="evidence" value="ECO:0007669"/>
    <property type="project" value="InterPro"/>
</dbReference>
<feature type="region of interest" description="Disordered" evidence="1">
    <location>
        <begin position="640"/>
        <end position="677"/>
    </location>
</feature>
<sequence>MNLAFWFQVYFVQSPFTRNFQNSWVCGGAIVTPTQILTSAACLIEAENIYAIAGYKKYITAENIDRDECTRAKKQRVVKIFIPTGYNLDYENPAQPKNINIGVAVVEKPYNFSDFSYLIHCSYEPQPILVNFENIHDIINSRAVTLGWGVRGKTPEFRKETKYQLLQETSTMVVDKKICTSITDTKQIHQLINKYHLCGTINLQEVTEDSVFETLSFDAYKHRGSGSKRGNSGFKDIFGYRRGYNEEDNSEPRDETENITLETRINMNNKNNYGTRKAIHPNICQNNLGSPLIKWIHDREVIIGITSNTNINGECDGPFLYVSTAASSKIIKCLLETNPLTRMLCNKRISDEPYEIQEIDIMWPNYNQSKILEPMLLVQRAVLDKLSPLIPRATIKYTKQIYTRSVKKFNAEQSLNPLKGTAINQNIYKRAQAPQRTQLRPLLSRPQYDIDVKYQKEQKQKEQQYIPVSEELSPTEYFAKLFKPQFPPLLQRPQFDIDVRYQEEHDEAVSNEFASTQQEFLRPQYNLHSDQQYQPLKNEREFKPDYQQEYSLSENQKHQSPSYNQQHSPQQNQNNEPIQEEQFSLIREQFNPELMQIYGSPTEEHHNPLIEHPYYPPSPSQEREPLVRPQHKLATIQEQYEPQPDQSHAPPLDVKYNPLHEYQNKPSPKQQQEPQIPVQHDLTARQEHSPVYGPSQIKQHNIAVEYHQLHKQSEPLDNPYIYQPPTQISGHSLDHDSMENNPIKLKLKQPELLYDFSPELHFGKPDLTPNQPQKSAQSPISLQKPPAQFSKSQPNSQLHTSQLESPYQKLLAQNNTTTLSDDDSFSFDEIFAQLQNLPSEPQTTARYEQTQKRIFEQVLQDRTFDEPYKENNQQHDMYPRVEIPL</sequence>
<accession>A0A8S0Z629</accession>
<feature type="region of interest" description="Disordered" evidence="1">
    <location>
        <begin position="550"/>
        <end position="576"/>
    </location>
</feature>
<proteinExistence type="predicted"/>
<dbReference type="InterPro" id="IPR009003">
    <property type="entry name" value="Peptidase_S1_PA"/>
</dbReference>
<dbReference type="Gene3D" id="2.40.10.10">
    <property type="entry name" value="Trypsin-like serine proteases"/>
    <property type="match status" value="2"/>
</dbReference>
<organism evidence="3 4">
    <name type="scientific">Arctia plantaginis</name>
    <name type="common">Wood tiger moth</name>
    <name type="synonym">Phalaena plantaginis</name>
    <dbReference type="NCBI Taxonomy" id="874455"/>
    <lineage>
        <taxon>Eukaryota</taxon>
        <taxon>Metazoa</taxon>
        <taxon>Ecdysozoa</taxon>
        <taxon>Arthropoda</taxon>
        <taxon>Hexapoda</taxon>
        <taxon>Insecta</taxon>
        <taxon>Pterygota</taxon>
        <taxon>Neoptera</taxon>
        <taxon>Endopterygota</taxon>
        <taxon>Lepidoptera</taxon>
        <taxon>Glossata</taxon>
        <taxon>Ditrysia</taxon>
        <taxon>Noctuoidea</taxon>
        <taxon>Erebidae</taxon>
        <taxon>Arctiinae</taxon>
        <taxon>Arctia</taxon>
    </lineage>
</organism>
<dbReference type="AlphaFoldDB" id="A0A8S0Z629"/>